<feature type="domain" description="RNase H type-1" evidence="1">
    <location>
        <begin position="295"/>
        <end position="354"/>
    </location>
</feature>
<dbReference type="PANTHER" id="PTHR47074:SF11">
    <property type="entry name" value="REVERSE TRANSCRIPTASE-LIKE PROTEIN"/>
    <property type="match status" value="1"/>
</dbReference>
<sequence>MNKISEKAAGWNTNLLSYFGREILLKAVLTAIPSYAMAVFKFPKSFCASINSILARSRGSLRTPQLFGLRDAIRQGIRWNVGNGEKFWCGVMHGYPTIPGLKCLFLPPNPSDVFLVRDLIDQDLRCWNSRLRILRSVGEAFGDSNNPKGSELLMEDSHGCPSNSNSRGVGRTCCVFLFTCKSYMVSQLFEELKESRLWQSWFIWKARNSAVFNGVMPDPPDTWKKYQAFSFECDSLSSHNSRLLSEPPSGGQEAMRWQCPALGTIKYNSDMAWNTNSQLACLGVIARDSRRKLISGKTDSAALVEMVNRAVNISWDVEAIVPDIQEGLTSFAQASVSVVRRDVNRAADSLAKFALSNFRPPNWLVNPPPSLERALYFGYIHS</sequence>
<reference evidence="3" key="1">
    <citation type="journal article" date="2010" name="Nat. Biotechnol.">
        <title>Draft genome sequence of the oilseed species Ricinus communis.</title>
        <authorList>
            <person name="Chan A.P."/>
            <person name="Crabtree J."/>
            <person name="Zhao Q."/>
            <person name="Lorenzi H."/>
            <person name="Orvis J."/>
            <person name="Puiu D."/>
            <person name="Melake-Berhan A."/>
            <person name="Jones K.M."/>
            <person name="Redman J."/>
            <person name="Chen G."/>
            <person name="Cahoon E.B."/>
            <person name="Gedil M."/>
            <person name="Stanke M."/>
            <person name="Haas B.J."/>
            <person name="Wortman J.R."/>
            <person name="Fraser-Liggett C.M."/>
            <person name="Ravel J."/>
            <person name="Rabinowicz P.D."/>
        </authorList>
    </citation>
    <scope>NUCLEOTIDE SEQUENCE [LARGE SCALE GENOMIC DNA]</scope>
    <source>
        <strain evidence="3">cv. Hale</strain>
    </source>
</reference>
<evidence type="ECO:0000313" key="2">
    <source>
        <dbReference type="EMBL" id="EEF39501.1"/>
    </source>
</evidence>
<protein>
    <recommendedName>
        <fullName evidence="1">RNase H type-1 domain-containing protein</fullName>
    </recommendedName>
</protein>
<dbReference type="GO" id="GO:0003676">
    <property type="term" value="F:nucleic acid binding"/>
    <property type="evidence" value="ECO:0007669"/>
    <property type="project" value="InterPro"/>
</dbReference>
<name>B9SA82_RICCO</name>
<dbReference type="Proteomes" id="UP000008311">
    <property type="component" value="Unassembled WGS sequence"/>
</dbReference>
<dbReference type="InterPro" id="IPR002156">
    <property type="entry name" value="RNaseH_domain"/>
</dbReference>
<dbReference type="InParanoid" id="B9SA82"/>
<dbReference type="AlphaFoldDB" id="B9SA82"/>
<dbReference type="GO" id="GO:0004523">
    <property type="term" value="F:RNA-DNA hybrid ribonuclease activity"/>
    <property type="evidence" value="ECO:0007669"/>
    <property type="project" value="InterPro"/>
</dbReference>
<proteinExistence type="predicted"/>
<keyword evidence="3" id="KW-1185">Reference proteome</keyword>
<dbReference type="PANTHER" id="PTHR47074">
    <property type="entry name" value="BNAC02G40300D PROTEIN"/>
    <property type="match status" value="1"/>
</dbReference>
<evidence type="ECO:0000313" key="3">
    <source>
        <dbReference type="Proteomes" id="UP000008311"/>
    </source>
</evidence>
<accession>B9SA82</accession>
<dbReference type="InterPro" id="IPR052929">
    <property type="entry name" value="RNase_H-like_EbsB-rel"/>
</dbReference>
<dbReference type="eggNOG" id="KOG1075">
    <property type="taxonomic scope" value="Eukaryota"/>
</dbReference>
<gene>
    <name evidence="2" type="ORF">RCOM_0863690</name>
</gene>
<dbReference type="EMBL" id="EQ973901">
    <property type="protein sequence ID" value="EEF39501.1"/>
    <property type="molecule type" value="Genomic_DNA"/>
</dbReference>
<evidence type="ECO:0000259" key="1">
    <source>
        <dbReference type="Pfam" id="PF13456"/>
    </source>
</evidence>
<organism evidence="2 3">
    <name type="scientific">Ricinus communis</name>
    <name type="common">Castor bean</name>
    <dbReference type="NCBI Taxonomy" id="3988"/>
    <lineage>
        <taxon>Eukaryota</taxon>
        <taxon>Viridiplantae</taxon>
        <taxon>Streptophyta</taxon>
        <taxon>Embryophyta</taxon>
        <taxon>Tracheophyta</taxon>
        <taxon>Spermatophyta</taxon>
        <taxon>Magnoliopsida</taxon>
        <taxon>eudicotyledons</taxon>
        <taxon>Gunneridae</taxon>
        <taxon>Pentapetalae</taxon>
        <taxon>rosids</taxon>
        <taxon>fabids</taxon>
        <taxon>Malpighiales</taxon>
        <taxon>Euphorbiaceae</taxon>
        <taxon>Acalyphoideae</taxon>
        <taxon>Acalypheae</taxon>
        <taxon>Ricinus</taxon>
    </lineage>
</organism>
<dbReference type="Pfam" id="PF13456">
    <property type="entry name" value="RVT_3"/>
    <property type="match status" value="1"/>
</dbReference>